<keyword evidence="3" id="KW-0238">DNA-binding</keyword>
<protein>
    <recommendedName>
        <fullName evidence="9">Transcriptional regulator-like protein</fullName>
    </recommendedName>
</protein>
<evidence type="ECO:0000313" key="8">
    <source>
        <dbReference type="Proteomes" id="UP000029964"/>
    </source>
</evidence>
<organism evidence="7 8">
    <name type="scientific">Hapsidospora chrysogenum (strain ATCC 11550 / CBS 779.69 / DSM 880 / IAM 14645 / JCM 23072 / IMI 49137)</name>
    <name type="common">Acremonium chrysogenum</name>
    <dbReference type="NCBI Taxonomy" id="857340"/>
    <lineage>
        <taxon>Eukaryota</taxon>
        <taxon>Fungi</taxon>
        <taxon>Dikarya</taxon>
        <taxon>Ascomycota</taxon>
        <taxon>Pezizomycotina</taxon>
        <taxon>Sordariomycetes</taxon>
        <taxon>Hypocreomycetidae</taxon>
        <taxon>Hypocreales</taxon>
        <taxon>Bionectriaceae</taxon>
        <taxon>Hapsidospora</taxon>
    </lineage>
</organism>
<evidence type="ECO:0008006" key="9">
    <source>
        <dbReference type="Google" id="ProtNLM"/>
    </source>
</evidence>
<evidence type="ECO:0000256" key="5">
    <source>
        <dbReference type="ARBA" id="ARBA00023242"/>
    </source>
</evidence>
<keyword evidence="2" id="KW-0805">Transcription regulation</keyword>
<dbReference type="PANTHER" id="PTHR31845:SF10">
    <property type="entry name" value="ZN(II)2CYS6 TRANSCRIPTION FACTOR (EUROFUNG)"/>
    <property type="match status" value="1"/>
</dbReference>
<keyword evidence="4" id="KW-0804">Transcription</keyword>
<keyword evidence="8" id="KW-1185">Reference proteome</keyword>
<gene>
    <name evidence="7" type="ORF">ACRE_023670</name>
</gene>
<keyword evidence="5" id="KW-0539">Nucleus</keyword>
<dbReference type="STRING" id="857340.A0A086TBT0"/>
<dbReference type="PANTHER" id="PTHR31845">
    <property type="entry name" value="FINGER DOMAIN PROTEIN, PUTATIVE-RELATED"/>
    <property type="match status" value="1"/>
</dbReference>
<dbReference type="OrthoDB" id="5217604at2759"/>
<feature type="compositionally biased region" description="Low complexity" evidence="6">
    <location>
        <begin position="54"/>
        <end position="64"/>
    </location>
</feature>
<dbReference type="GO" id="GO:0005634">
    <property type="term" value="C:nucleus"/>
    <property type="evidence" value="ECO:0007669"/>
    <property type="project" value="UniProtKB-SubCell"/>
</dbReference>
<dbReference type="GO" id="GO:0000981">
    <property type="term" value="F:DNA-binding transcription factor activity, RNA polymerase II-specific"/>
    <property type="evidence" value="ECO:0007669"/>
    <property type="project" value="TreeGrafter"/>
</dbReference>
<comment type="subcellular location">
    <subcellularLocation>
        <location evidence="1">Nucleus</location>
    </subcellularLocation>
</comment>
<feature type="region of interest" description="Disordered" evidence="6">
    <location>
        <begin position="539"/>
        <end position="565"/>
    </location>
</feature>
<dbReference type="GO" id="GO:0000976">
    <property type="term" value="F:transcription cis-regulatory region binding"/>
    <property type="evidence" value="ECO:0007669"/>
    <property type="project" value="TreeGrafter"/>
</dbReference>
<dbReference type="CDD" id="cd12148">
    <property type="entry name" value="fungal_TF_MHR"/>
    <property type="match status" value="1"/>
</dbReference>
<dbReference type="EMBL" id="JPKY01000015">
    <property type="protein sequence ID" value="KFH46812.1"/>
    <property type="molecule type" value="Genomic_DNA"/>
</dbReference>
<feature type="region of interest" description="Disordered" evidence="6">
    <location>
        <begin position="1"/>
        <end position="64"/>
    </location>
</feature>
<dbReference type="InterPro" id="IPR051089">
    <property type="entry name" value="prtT"/>
</dbReference>
<evidence type="ECO:0000256" key="6">
    <source>
        <dbReference type="SAM" id="MobiDB-lite"/>
    </source>
</evidence>
<accession>A0A086TBT0</accession>
<reference evidence="8" key="1">
    <citation type="journal article" date="2014" name="Genome Announc.">
        <title>Genome sequence and annotation of Acremonium chrysogenum, producer of the beta-lactam antibiotic cephalosporin C.</title>
        <authorList>
            <person name="Terfehr D."/>
            <person name="Dahlmann T.A."/>
            <person name="Specht T."/>
            <person name="Zadra I."/>
            <person name="Kuernsteiner H."/>
            <person name="Kueck U."/>
        </authorList>
    </citation>
    <scope>NUCLEOTIDE SEQUENCE [LARGE SCALE GENOMIC DNA]</scope>
    <source>
        <strain evidence="8">ATCC 11550 / CBS 779.69 / DSM 880 / IAM 14645 / JCM 23072 / IMI 49137</strain>
    </source>
</reference>
<evidence type="ECO:0000256" key="2">
    <source>
        <dbReference type="ARBA" id="ARBA00023015"/>
    </source>
</evidence>
<name>A0A086TBT0_HAPC1</name>
<dbReference type="AlphaFoldDB" id="A0A086TBT0"/>
<evidence type="ECO:0000256" key="1">
    <source>
        <dbReference type="ARBA" id="ARBA00004123"/>
    </source>
</evidence>
<evidence type="ECO:0000256" key="4">
    <source>
        <dbReference type="ARBA" id="ARBA00023163"/>
    </source>
</evidence>
<comment type="caution">
    <text evidence="7">The sequence shown here is derived from an EMBL/GenBank/DDBJ whole genome shotgun (WGS) entry which is preliminary data.</text>
</comment>
<dbReference type="Proteomes" id="UP000029964">
    <property type="component" value="Unassembled WGS sequence"/>
</dbReference>
<dbReference type="HOGENOM" id="CLU_026318_0_0_1"/>
<proteinExistence type="predicted"/>
<evidence type="ECO:0000313" key="7">
    <source>
        <dbReference type="EMBL" id="KFH46812.1"/>
    </source>
</evidence>
<evidence type="ECO:0000256" key="3">
    <source>
        <dbReference type="ARBA" id="ARBA00023125"/>
    </source>
</evidence>
<sequence>MSHEADEPALAQRLASMSMPVPRPARSASRPSETRTADAAPSTSEEGETKGKSPAGAEAAAAATPPGGHGACGLSWAQADRVLDIFRDDFMPNFPFVVVDGAISARQLYEERPTVFRSIMVVAARLPVSRLDKMRRKFLEYIGQRLLVEDGRTLDMLQGLLICISWASLKNLCDEQVTILTYLALGCAHTLGITRIPAPLLRRLGKRGDAPEDVRTSSKLEQVKQKLHSLEEQRAFLGCFCVLAVNSVHFGRKNPLGGSRYVDICCEALVEAMEHPTDFFLERTIRLAQIGEGISEAYGAPNDPEQRGAKSYLDYLETSSGRFRRELDRIMESVGDEQQLYHRGHPPTTLAARRNLEVRRAYLTLHYQYLDVRLHEPATHLRAAIRGQTSGGNNNNNNNNALGSSELRSLRLRNCLAAVTAYLETLLAQPPESILTQPLSFAEQATFVIVVATRLVLDEADAPDWDVEKVRRTFDLSGTVGRLAEMLDAAEGARRRGVGEFAVEMGLEDVDGEEDEGGRAALMARDMRGIQDWLEAKLRRGTESDEEVRTDGDPDGHDEGRDRHGIPEEWIPRAACMDTAERGDMALGSGWVAGLLGNMAWNFDDMDV</sequence>